<gene>
    <name evidence="2" type="ORF">UE_1339</name>
</gene>
<name>A0A481SFB1_9BASI</name>
<reference evidence="2" key="2">
    <citation type="journal article" date="2019" name="Fungal Genet. Biol.">
        <title>The smut fungus Ustilago esculenta has a bipolar mating system with three idiomorphs larger than 500?kb.</title>
        <authorList>
            <person name="Liang S.W."/>
            <person name="Huang Y.H."/>
            <person name="Chiu J.Y."/>
            <person name="Tseng H.W."/>
            <person name="Haung J.H."/>
            <person name="Shen W.C."/>
        </authorList>
    </citation>
    <scope>NUCLEOTIDE SEQUENCE</scope>
    <source>
        <strain evidence="2">12JK1RB1-A1</strain>
    </source>
</reference>
<feature type="region of interest" description="Disordered" evidence="1">
    <location>
        <begin position="8"/>
        <end position="31"/>
    </location>
</feature>
<reference evidence="2" key="1">
    <citation type="submission" date="2018-11" db="EMBL/GenBank/DDBJ databases">
        <authorList>
            <person name="Shen W.-C."/>
            <person name="Liang S.-W."/>
            <person name="Huang Y.-H."/>
            <person name="Chiu J.-Y."/>
        </authorList>
    </citation>
    <scope>NUCLEOTIDE SEQUENCE</scope>
    <source>
        <strain evidence="2">12JK1RB1-A1</strain>
    </source>
</reference>
<dbReference type="EMBL" id="MK125512">
    <property type="protein sequence ID" value="QBH67405.1"/>
    <property type="molecule type" value="Genomic_DNA"/>
</dbReference>
<proteinExistence type="predicted"/>
<evidence type="ECO:0000313" key="2">
    <source>
        <dbReference type="EMBL" id="QBH67405.1"/>
    </source>
</evidence>
<sequence length="524" mass="55525">MVSLPRFFHSATPDDTVPNSSSPSLRPEAGTHTINMNRNIKSLVSALGSPGSLQAVFGASSLRDSINADGYVDEIVPEHIHCSISGSNSLPGRRSRLDESAGEGLRRNVLVRNAMLSSLEHRRHHLAEEASLCMPAVSTAIIQQSSSDTMDEEAQFFEDLLSELSGSDCSNSTSSILESSTHSRILPDSAEYVSDETNDDEDFVQLDSNLPTDPLPSHPILSACTNPGDQVAPAVFQSEQHKPEIRQVPALVDSCSSSFSAPPGCVDSGFAEETSRPSSAASCCTGYPNVCPYPATNSYVGGSNEELPALIDDDSDLDDDDDEVEDQVRAAQKPAHTLDPIPFGPDTSALRSPEGDVTLSRPPSPVTSPVHSMYVDHSSFRNPLSPEPSRPTSPISSASSKGDGDGPSPLILPSDLGALPSLAEVSLQLPAASGADLLTRPSRALAGAWLEPKLEVPSGPSASADRIRWTISPATYSREVPAAPSSSASNSQSHRCDIEHPRSSYSFVAANDPADNAIVVHWTR</sequence>
<organism evidence="2">
    <name type="scientific">Ustilago esculenta</name>
    <dbReference type="NCBI Taxonomy" id="185366"/>
    <lineage>
        <taxon>Eukaryota</taxon>
        <taxon>Fungi</taxon>
        <taxon>Dikarya</taxon>
        <taxon>Basidiomycota</taxon>
        <taxon>Ustilaginomycotina</taxon>
        <taxon>Ustilaginomycetes</taxon>
        <taxon>Ustilaginales</taxon>
        <taxon>Ustilaginaceae</taxon>
        <taxon>Ustilago</taxon>
    </lineage>
</organism>
<dbReference type="AlphaFoldDB" id="A0A481SFB1"/>
<feature type="compositionally biased region" description="Acidic residues" evidence="1">
    <location>
        <begin position="311"/>
        <end position="325"/>
    </location>
</feature>
<protein>
    <submittedName>
        <fullName evidence="2">Blue copper oxidase CueO</fullName>
    </submittedName>
</protein>
<feature type="region of interest" description="Disordered" evidence="1">
    <location>
        <begin position="304"/>
        <end position="415"/>
    </location>
</feature>
<accession>A0A481SFB1</accession>
<evidence type="ECO:0000256" key="1">
    <source>
        <dbReference type="SAM" id="MobiDB-lite"/>
    </source>
</evidence>